<dbReference type="AlphaFoldDB" id="A0A0S4J1U1"/>
<keyword evidence="4" id="KW-1185">Reference proteome</keyword>
<accession>A0A0S4J1U1</accession>
<proteinExistence type="predicted"/>
<organism evidence="3 4">
    <name type="scientific">Bodo saltans</name>
    <name type="common">Flagellated protozoan</name>
    <dbReference type="NCBI Taxonomy" id="75058"/>
    <lineage>
        <taxon>Eukaryota</taxon>
        <taxon>Discoba</taxon>
        <taxon>Euglenozoa</taxon>
        <taxon>Kinetoplastea</taxon>
        <taxon>Metakinetoplastina</taxon>
        <taxon>Eubodonida</taxon>
        <taxon>Bodonidae</taxon>
        <taxon>Bodo</taxon>
    </lineage>
</organism>
<feature type="transmembrane region" description="Helical" evidence="2">
    <location>
        <begin position="6"/>
        <end position="23"/>
    </location>
</feature>
<dbReference type="Proteomes" id="UP000051952">
    <property type="component" value="Unassembled WGS sequence"/>
</dbReference>
<keyword evidence="2" id="KW-0472">Membrane</keyword>
<gene>
    <name evidence="3" type="ORF">BSAL_80205</name>
</gene>
<dbReference type="EMBL" id="CYKH01000842">
    <property type="protein sequence ID" value="CUG49661.1"/>
    <property type="molecule type" value="Genomic_DNA"/>
</dbReference>
<feature type="region of interest" description="Disordered" evidence="1">
    <location>
        <begin position="71"/>
        <end position="113"/>
    </location>
</feature>
<feature type="compositionally biased region" description="Polar residues" evidence="1">
    <location>
        <begin position="97"/>
        <end position="112"/>
    </location>
</feature>
<evidence type="ECO:0000313" key="3">
    <source>
        <dbReference type="EMBL" id="CUG49661.1"/>
    </source>
</evidence>
<feature type="compositionally biased region" description="Basic and acidic residues" evidence="1">
    <location>
        <begin position="72"/>
        <end position="87"/>
    </location>
</feature>
<sequence>MNSRAFIRIVAALTVGWILFLLCEEVSRGFRRQTSHSAKLFQSPFDSIAASRHSDRLEDSCVVFSDDMLSSIDHDDSSDNYNDDRKPLLFSTADGVTGSTADHQQRRTSSLRRSIVEGPPQESCVTFRNTLTFYVDHSSSTISKQ</sequence>
<keyword evidence="2 3" id="KW-0812">Transmembrane</keyword>
<evidence type="ECO:0000256" key="1">
    <source>
        <dbReference type="SAM" id="MobiDB-lite"/>
    </source>
</evidence>
<evidence type="ECO:0000313" key="4">
    <source>
        <dbReference type="Proteomes" id="UP000051952"/>
    </source>
</evidence>
<name>A0A0S4J1U1_BODSA</name>
<protein>
    <submittedName>
        <fullName evidence="3">Transmembrane protein, putative</fullName>
    </submittedName>
</protein>
<keyword evidence="2" id="KW-1133">Transmembrane helix</keyword>
<evidence type="ECO:0000256" key="2">
    <source>
        <dbReference type="SAM" id="Phobius"/>
    </source>
</evidence>
<dbReference type="VEuPathDB" id="TriTrypDB:BSAL_80205"/>
<reference evidence="4" key="1">
    <citation type="submission" date="2015-09" db="EMBL/GenBank/DDBJ databases">
        <authorList>
            <consortium name="Pathogen Informatics"/>
        </authorList>
    </citation>
    <scope>NUCLEOTIDE SEQUENCE [LARGE SCALE GENOMIC DNA]</scope>
    <source>
        <strain evidence="4">Lake Konstanz</strain>
    </source>
</reference>